<proteinExistence type="predicted"/>
<protein>
    <submittedName>
        <fullName evidence="1">Uncharacterized protein</fullName>
    </submittedName>
</protein>
<evidence type="ECO:0000313" key="2">
    <source>
        <dbReference type="Proteomes" id="UP000185207"/>
    </source>
</evidence>
<dbReference type="AlphaFoldDB" id="A0A1N6GW88"/>
<dbReference type="OrthoDB" id="6315383at2"/>
<organism evidence="1 2">
    <name type="scientific">Epilithonimonas zeae</name>
    <dbReference type="NCBI Taxonomy" id="1416779"/>
    <lineage>
        <taxon>Bacteria</taxon>
        <taxon>Pseudomonadati</taxon>
        <taxon>Bacteroidota</taxon>
        <taxon>Flavobacteriia</taxon>
        <taxon>Flavobacteriales</taxon>
        <taxon>Weeksellaceae</taxon>
        <taxon>Chryseobacterium group</taxon>
        <taxon>Epilithonimonas</taxon>
    </lineage>
</organism>
<reference evidence="2" key="1">
    <citation type="submission" date="2016-11" db="EMBL/GenBank/DDBJ databases">
        <authorList>
            <person name="Varghese N."/>
            <person name="Submissions S."/>
        </authorList>
    </citation>
    <scope>NUCLEOTIDE SEQUENCE [LARGE SCALE GENOMIC DNA]</scope>
    <source>
        <strain evidence="2">DSM 27623</strain>
    </source>
</reference>
<dbReference type="RefSeq" id="WP_074235185.1">
    <property type="nucleotide sequence ID" value="NZ_FSRK01000001.1"/>
</dbReference>
<evidence type="ECO:0000313" key="1">
    <source>
        <dbReference type="EMBL" id="SIO11615.1"/>
    </source>
</evidence>
<accession>A0A1N6GW88</accession>
<gene>
    <name evidence="1" type="ORF">SAMN05444409_2084</name>
</gene>
<name>A0A1N6GW88_9FLAO</name>
<keyword evidence="2" id="KW-1185">Reference proteome</keyword>
<dbReference type="EMBL" id="FSRK01000001">
    <property type="protein sequence ID" value="SIO11615.1"/>
    <property type="molecule type" value="Genomic_DNA"/>
</dbReference>
<dbReference type="Proteomes" id="UP000185207">
    <property type="component" value="Unassembled WGS sequence"/>
</dbReference>
<sequence>MANNTNIPMELEVVELSRLKSWFVTGAKPTQSQFHGLLNSYYHKSSPIPMSGIDGLSIALSKKADLVNGLIPESQLPFTVNSNEVLSIGNISINSGNVTIGVNAEFGINKVRINGQILTNNFPTTLSFMPVSGGNKFLRIVARNEPGLFFLKEGNEGDDPQEPALAPGELHVRLILLTPEGPVVDPETLNGFKDKAEDNWKKITYISGSIFNIQYTDKRQNFYLTPGSKVLNGTTYLAGIQFVEETTRDLEFLIFNNSISSIEISANLSRRLIKGFSQPFTIKSKEHVLVKYDHSLDCLDVIKLGGNVSDIVIDRTLQGDSTSGFPLGLSAEKNDEIAGKITKPIDIVSLPTLDYFYIPLLSKDGDSVQMDVTAYMNNNYYTKTQIAALGYVTTAAMNTALSNKLDKVSGTGIGLAQINNNGSLSRVSVTTNPISKVIGKDTLGNITENNAKSYSSISILSSIPPYNELEAFGTDEVQAQNLNGFFKKVGLHWHFYQATTVITE</sequence>
<dbReference type="STRING" id="1416779.SAMN05444409_2084"/>